<gene>
    <name evidence="1" type="ORF">E2C01_073481</name>
</gene>
<organism evidence="1 2">
    <name type="scientific">Portunus trituberculatus</name>
    <name type="common">Swimming crab</name>
    <name type="synonym">Neptunus trituberculatus</name>
    <dbReference type="NCBI Taxonomy" id="210409"/>
    <lineage>
        <taxon>Eukaryota</taxon>
        <taxon>Metazoa</taxon>
        <taxon>Ecdysozoa</taxon>
        <taxon>Arthropoda</taxon>
        <taxon>Crustacea</taxon>
        <taxon>Multicrustacea</taxon>
        <taxon>Malacostraca</taxon>
        <taxon>Eumalacostraca</taxon>
        <taxon>Eucarida</taxon>
        <taxon>Decapoda</taxon>
        <taxon>Pleocyemata</taxon>
        <taxon>Brachyura</taxon>
        <taxon>Eubrachyura</taxon>
        <taxon>Portunoidea</taxon>
        <taxon>Portunidae</taxon>
        <taxon>Portuninae</taxon>
        <taxon>Portunus</taxon>
    </lineage>
</organism>
<dbReference type="EMBL" id="VSRR010049851">
    <property type="protein sequence ID" value="MPC78971.1"/>
    <property type="molecule type" value="Genomic_DNA"/>
</dbReference>
<sequence length="12" mass="1466">MRLFPTLHLLQP</sequence>
<evidence type="ECO:0000313" key="1">
    <source>
        <dbReference type="EMBL" id="MPC78971.1"/>
    </source>
</evidence>
<name>A0A5B7I0S6_PORTR</name>
<protein>
    <submittedName>
        <fullName evidence="1">Uncharacterized protein</fullName>
    </submittedName>
</protein>
<comment type="caution">
    <text evidence="1">The sequence shown here is derived from an EMBL/GenBank/DDBJ whole genome shotgun (WGS) entry which is preliminary data.</text>
</comment>
<evidence type="ECO:0000313" key="2">
    <source>
        <dbReference type="Proteomes" id="UP000324222"/>
    </source>
</evidence>
<proteinExistence type="predicted"/>
<accession>A0A5B7I0S6</accession>
<keyword evidence="2" id="KW-1185">Reference proteome</keyword>
<dbReference type="Proteomes" id="UP000324222">
    <property type="component" value="Unassembled WGS sequence"/>
</dbReference>
<reference evidence="1 2" key="1">
    <citation type="submission" date="2019-05" db="EMBL/GenBank/DDBJ databases">
        <title>Another draft genome of Portunus trituberculatus and its Hox gene families provides insights of decapod evolution.</title>
        <authorList>
            <person name="Jeong J.-H."/>
            <person name="Song I."/>
            <person name="Kim S."/>
            <person name="Choi T."/>
            <person name="Kim D."/>
            <person name="Ryu S."/>
            <person name="Kim W."/>
        </authorList>
    </citation>
    <scope>NUCLEOTIDE SEQUENCE [LARGE SCALE GENOMIC DNA]</scope>
    <source>
        <tissue evidence="1">Muscle</tissue>
    </source>
</reference>